<dbReference type="PATRIC" id="fig|552518.3.peg.2243"/>
<dbReference type="RefSeq" id="WP_045776214.1">
    <property type="nucleotide sequence ID" value="NZ_LAJY01000332.1"/>
</dbReference>
<dbReference type="InterPro" id="IPR019660">
    <property type="entry name" value="Put_sensory_transdc_reg_YbjN"/>
</dbReference>
<evidence type="ECO:0008006" key="3">
    <source>
        <dbReference type="Google" id="ProtNLM"/>
    </source>
</evidence>
<evidence type="ECO:0000313" key="2">
    <source>
        <dbReference type="Proteomes" id="UP000033774"/>
    </source>
</evidence>
<accession>A0A0F3IR32</accession>
<evidence type="ECO:0000313" key="1">
    <source>
        <dbReference type="EMBL" id="KJV09205.1"/>
    </source>
</evidence>
<keyword evidence="2" id="KW-1185">Reference proteome</keyword>
<dbReference type="AlphaFoldDB" id="A0A0F3IR32"/>
<sequence length="168" mass="19236">MTTLRETTPDLPSHPLDIVEDIVTANEWPFDRASDDELIAELRGRWCDYRLFFVWRDDVSALHFSCAFDAKVPETRRREIYALTALINERLWIGHFEVSLEDGMPLFRHTLPLRGLLTGASLEQLEDLVDAAFTECERFYPAFQLVIWGGKSAEEALEAALFETVGEA</sequence>
<gene>
    <name evidence="1" type="ORF">VZ95_12940</name>
</gene>
<name>A0A0F3IR32_9PROT</name>
<dbReference type="Proteomes" id="UP000033774">
    <property type="component" value="Unassembled WGS sequence"/>
</dbReference>
<dbReference type="OrthoDB" id="9792176at2"/>
<reference evidence="1 2" key="1">
    <citation type="submission" date="2015-03" db="EMBL/GenBank/DDBJ databases">
        <title>Draft genome sequence of Elstera litoralis.</title>
        <authorList>
            <person name="Rahalkar M.C."/>
            <person name="Dhakephalkar P.K."/>
            <person name="Pore S.D."/>
            <person name="Arora P."/>
            <person name="Kapse N.G."/>
            <person name="Pandit P.S."/>
        </authorList>
    </citation>
    <scope>NUCLEOTIDE SEQUENCE [LARGE SCALE GENOMIC DNA]</scope>
    <source>
        <strain evidence="1 2">Dia-1</strain>
    </source>
</reference>
<dbReference type="EMBL" id="LAJY01000332">
    <property type="protein sequence ID" value="KJV09205.1"/>
    <property type="molecule type" value="Genomic_DNA"/>
</dbReference>
<protein>
    <recommendedName>
        <fullName evidence="3">YbjN domain-containing protein</fullName>
    </recommendedName>
</protein>
<comment type="caution">
    <text evidence="1">The sequence shown here is derived from an EMBL/GenBank/DDBJ whole genome shotgun (WGS) entry which is preliminary data.</text>
</comment>
<organism evidence="1 2">
    <name type="scientific">Elstera litoralis</name>
    <dbReference type="NCBI Taxonomy" id="552518"/>
    <lineage>
        <taxon>Bacteria</taxon>
        <taxon>Pseudomonadati</taxon>
        <taxon>Pseudomonadota</taxon>
        <taxon>Alphaproteobacteria</taxon>
        <taxon>Rhodospirillales</taxon>
        <taxon>Rhodospirillaceae</taxon>
        <taxon>Elstera</taxon>
    </lineage>
</organism>
<dbReference type="Pfam" id="PF10722">
    <property type="entry name" value="YbjN"/>
    <property type="match status" value="1"/>
</dbReference>
<proteinExistence type="predicted"/>
<dbReference type="CDD" id="cd17033">
    <property type="entry name" value="DR1245-like"/>
    <property type="match status" value="1"/>
</dbReference>